<dbReference type="Proteomes" id="UP000199512">
    <property type="component" value="Unassembled WGS sequence"/>
</dbReference>
<dbReference type="EMBL" id="FODF01000027">
    <property type="protein sequence ID" value="SEN90286.1"/>
    <property type="molecule type" value="Genomic_DNA"/>
</dbReference>
<evidence type="ECO:0000256" key="1">
    <source>
        <dbReference type="SAM" id="Phobius"/>
    </source>
</evidence>
<dbReference type="AlphaFoldDB" id="A0A1H8KCQ9"/>
<feature type="transmembrane region" description="Helical" evidence="1">
    <location>
        <begin position="210"/>
        <end position="228"/>
    </location>
</feature>
<organism evidence="2 3">
    <name type="scientific">Peptostreptococcus russellii</name>
    <dbReference type="NCBI Taxonomy" id="215200"/>
    <lineage>
        <taxon>Bacteria</taxon>
        <taxon>Bacillati</taxon>
        <taxon>Bacillota</taxon>
        <taxon>Clostridia</taxon>
        <taxon>Peptostreptococcales</taxon>
        <taxon>Peptostreptococcaceae</taxon>
        <taxon>Peptostreptococcus</taxon>
    </lineage>
</organism>
<keyword evidence="1" id="KW-0812">Transmembrane</keyword>
<dbReference type="Pfam" id="PF04474">
    <property type="entry name" value="DUF554"/>
    <property type="match status" value="1"/>
</dbReference>
<feature type="transmembrane region" description="Helical" evidence="1">
    <location>
        <begin position="6"/>
        <end position="25"/>
    </location>
</feature>
<evidence type="ECO:0000313" key="3">
    <source>
        <dbReference type="Proteomes" id="UP000199512"/>
    </source>
</evidence>
<evidence type="ECO:0000313" key="2">
    <source>
        <dbReference type="EMBL" id="SEN90286.1"/>
    </source>
</evidence>
<reference evidence="2 3" key="1">
    <citation type="submission" date="2016-10" db="EMBL/GenBank/DDBJ databases">
        <authorList>
            <person name="de Groot N.N."/>
        </authorList>
    </citation>
    <scope>NUCLEOTIDE SEQUENCE [LARGE SCALE GENOMIC DNA]</scope>
    <source>
        <strain evidence="2 3">Calf135</strain>
    </source>
</reference>
<sequence>MLFNLSNSAFIVLGGLIGAFLTRGVPEKIKNSIIKAMGICVIYIGISLAIEGDNVLLVVMSIAAGTLIGELLDIDDKINKIGVRIQAKFSSDKKGKSKFAEGFVTTSILFCAGAMGVVGALNVGLTGNGDTLVVKGMIDGVFAALFATAFGFGVLFSSIPVFIYQAFFIALAGYLSKYLGPDVIASVSGVGGITVIGIGLNLTLNTDIKVANMAPGIFIPMILSLIGII</sequence>
<name>A0A1H8KCQ9_9FIRM</name>
<protein>
    <recommendedName>
        <fullName evidence="4">DUF554 domain-containing protein</fullName>
    </recommendedName>
</protein>
<feature type="transmembrane region" description="Helical" evidence="1">
    <location>
        <begin position="99"/>
        <end position="121"/>
    </location>
</feature>
<evidence type="ECO:0008006" key="4">
    <source>
        <dbReference type="Google" id="ProtNLM"/>
    </source>
</evidence>
<keyword evidence="1" id="KW-0472">Membrane</keyword>
<keyword evidence="1" id="KW-1133">Transmembrane helix</keyword>
<feature type="transmembrane region" description="Helical" evidence="1">
    <location>
        <begin position="141"/>
        <end position="171"/>
    </location>
</feature>
<dbReference type="InterPro" id="IPR007563">
    <property type="entry name" value="DUF554"/>
</dbReference>
<proteinExistence type="predicted"/>
<feature type="transmembrane region" description="Helical" evidence="1">
    <location>
        <begin position="32"/>
        <end position="50"/>
    </location>
</feature>
<feature type="transmembrane region" description="Helical" evidence="1">
    <location>
        <begin position="183"/>
        <end position="204"/>
    </location>
</feature>
<gene>
    <name evidence="2" type="ORF">SAMN05216454_1279</name>
</gene>
<accession>A0A1H8KCQ9</accession>
<dbReference type="RefSeq" id="WP_091976127.1">
    <property type="nucleotide sequence ID" value="NZ_FODF01000027.1"/>
</dbReference>
<dbReference type="OrthoDB" id="9797976at2"/>
<dbReference type="PANTHER" id="PTHR36111:SF2">
    <property type="entry name" value="INNER MEMBRANE PROTEIN"/>
    <property type="match status" value="1"/>
</dbReference>
<dbReference type="PANTHER" id="PTHR36111">
    <property type="entry name" value="INNER MEMBRANE PROTEIN-RELATED"/>
    <property type="match status" value="1"/>
</dbReference>
<keyword evidence="3" id="KW-1185">Reference proteome</keyword>